<keyword evidence="3 5" id="KW-1133">Transmembrane helix</keyword>
<comment type="subcellular location">
    <subcellularLocation>
        <location evidence="1">Membrane</location>
        <topology evidence="1">Multi-pass membrane protein</topology>
    </subcellularLocation>
</comment>
<feature type="transmembrane region" description="Helical" evidence="5">
    <location>
        <begin position="34"/>
        <end position="55"/>
    </location>
</feature>
<dbReference type="GO" id="GO:0009403">
    <property type="term" value="P:toxin biosynthetic process"/>
    <property type="evidence" value="ECO:0007669"/>
    <property type="project" value="InterPro"/>
</dbReference>
<dbReference type="Gene3D" id="2.40.10.10">
    <property type="entry name" value="Trypsin-like serine proteases"/>
    <property type="match status" value="2"/>
</dbReference>
<dbReference type="NCBIfam" id="NF033740">
    <property type="entry name" value="MarP_fam_protase"/>
    <property type="match status" value="1"/>
</dbReference>
<dbReference type="GO" id="GO:0006508">
    <property type="term" value="P:proteolysis"/>
    <property type="evidence" value="ECO:0007669"/>
    <property type="project" value="InterPro"/>
</dbReference>
<dbReference type="InterPro" id="IPR043504">
    <property type="entry name" value="Peptidase_S1_PA_chymotrypsin"/>
</dbReference>
<dbReference type="Proteomes" id="UP000054023">
    <property type="component" value="Unassembled WGS sequence"/>
</dbReference>
<evidence type="ECO:0000313" key="7">
    <source>
        <dbReference type="Proteomes" id="UP000054023"/>
    </source>
</evidence>
<keyword evidence="2 5" id="KW-0812">Transmembrane</keyword>
<dbReference type="GO" id="GO:0016020">
    <property type="term" value="C:membrane"/>
    <property type="evidence" value="ECO:0007669"/>
    <property type="project" value="UniProtKB-SubCell"/>
</dbReference>
<evidence type="ECO:0000256" key="1">
    <source>
        <dbReference type="ARBA" id="ARBA00004141"/>
    </source>
</evidence>
<evidence type="ECO:0000256" key="4">
    <source>
        <dbReference type="ARBA" id="ARBA00023136"/>
    </source>
</evidence>
<dbReference type="PANTHER" id="PTHR22939">
    <property type="entry name" value="SERINE PROTEASE FAMILY S1C HTRA-RELATED"/>
    <property type="match status" value="1"/>
</dbReference>
<dbReference type="InterPro" id="IPR003825">
    <property type="entry name" value="Colicin-V_CvpA"/>
</dbReference>
<dbReference type="Pfam" id="PF02674">
    <property type="entry name" value="Colicin_V"/>
    <property type="match status" value="1"/>
</dbReference>
<dbReference type="PANTHER" id="PTHR22939:SF129">
    <property type="entry name" value="SERINE PROTEASE HTRA2, MITOCHONDRIAL"/>
    <property type="match status" value="1"/>
</dbReference>
<proteinExistence type="predicted"/>
<evidence type="ECO:0000313" key="6">
    <source>
        <dbReference type="EMBL" id="KUG57551.1"/>
    </source>
</evidence>
<dbReference type="OrthoDB" id="9766361at2"/>
<dbReference type="RefSeq" id="WP_058889570.1">
    <property type="nucleotide sequence ID" value="NZ_LQBM01000005.1"/>
</dbReference>
<dbReference type="Pfam" id="PF13365">
    <property type="entry name" value="Trypsin_2"/>
    <property type="match status" value="1"/>
</dbReference>
<evidence type="ECO:0000256" key="5">
    <source>
        <dbReference type="SAM" id="Phobius"/>
    </source>
</evidence>
<keyword evidence="4 5" id="KW-0472">Membrane</keyword>
<dbReference type="AlphaFoldDB" id="A0A0W8ICA0"/>
<feature type="transmembrane region" description="Helical" evidence="5">
    <location>
        <begin position="100"/>
        <end position="127"/>
    </location>
</feature>
<gene>
    <name evidence="6" type="ORF">AVL63_12955</name>
</gene>
<accession>A0A0W8ICA0</accession>
<dbReference type="GO" id="GO:0004252">
    <property type="term" value="F:serine-type endopeptidase activity"/>
    <property type="evidence" value="ECO:0007669"/>
    <property type="project" value="InterPro"/>
</dbReference>
<dbReference type="SUPFAM" id="SSF50494">
    <property type="entry name" value="Trypsin-like serine proteases"/>
    <property type="match status" value="1"/>
</dbReference>
<dbReference type="PRINTS" id="PR00834">
    <property type="entry name" value="PROTEASES2C"/>
</dbReference>
<dbReference type="InterPro" id="IPR009003">
    <property type="entry name" value="Peptidase_S1_PA"/>
</dbReference>
<feature type="transmembrane region" description="Helical" evidence="5">
    <location>
        <begin position="6"/>
        <end position="22"/>
    </location>
</feature>
<dbReference type="EMBL" id="LQBM01000005">
    <property type="protein sequence ID" value="KUG57551.1"/>
    <property type="molecule type" value="Genomic_DNA"/>
</dbReference>
<evidence type="ECO:0008006" key="8">
    <source>
        <dbReference type="Google" id="ProtNLM"/>
    </source>
</evidence>
<protein>
    <recommendedName>
        <fullName evidence="8">Colicin V production protein</fullName>
    </recommendedName>
</protein>
<organism evidence="6 7">
    <name type="scientific">Nesterenkonia jeotgali</name>
    <dbReference type="NCBI Taxonomy" id="317018"/>
    <lineage>
        <taxon>Bacteria</taxon>
        <taxon>Bacillati</taxon>
        <taxon>Actinomycetota</taxon>
        <taxon>Actinomycetes</taxon>
        <taxon>Micrococcales</taxon>
        <taxon>Micrococcaceae</taxon>
        <taxon>Nesterenkonia</taxon>
    </lineage>
</organism>
<feature type="transmembrane region" description="Helical" evidence="5">
    <location>
        <begin position="61"/>
        <end position="79"/>
    </location>
</feature>
<reference evidence="7" key="1">
    <citation type="submission" date="2015-12" db="EMBL/GenBank/DDBJ databases">
        <authorList>
            <person name="Nair G.R."/>
            <person name="Kaur G."/>
            <person name="Mayilraj S."/>
        </authorList>
    </citation>
    <scope>NUCLEOTIDE SEQUENCE [LARGE SCALE GENOMIC DNA]</scope>
    <source>
        <strain evidence="7">CD08_7</strain>
    </source>
</reference>
<dbReference type="InterPro" id="IPR047680">
    <property type="entry name" value="MarP-like"/>
</dbReference>
<sequence length="391" mass="39791">MGITLLDVILVAVLLGFLIAGLRRGVWATLGGVFGFLVGATAAFFAIPLVASWVADPLWRVIAVIAAAVVLVAAGHGLGSAAGAEIQRMFRSRAVRGVSALIGGVLNVVVACFVIALLSFSISAMGFPAVNQAMKQSTVLETIDSAVPEQAESWFAQVRSAVLESDIPEIAQLVPEPAEPPENQDLNDAGLASAASVGRITGVAEQCGQSQSGSGFAVSPTRVVTNAHVIAGVGEPAVEMPDGEVLTGRAVHFDPASDLALIAVDGLDVEPLQVSDGIDVGDSGYVMGYPAGGPFSAGSATVQARDVSQVNNIYGSSPGSLEIFQLSADVRQGNSGGPLIDTSGDVAGVVFARAVEGSNVGFAITADQAGSVLTDPDRYTETVSTGQCTDR</sequence>
<comment type="caution">
    <text evidence="6">The sequence shown here is derived from an EMBL/GenBank/DDBJ whole genome shotgun (WGS) entry which is preliminary data.</text>
</comment>
<dbReference type="STRING" id="317018.AVL63_12955"/>
<evidence type="ECO:0000256" key="3">
    <source>
        <dbReference type="ARBA" id="ARBA00022989"/>
    </source>
</evidence>
<evidence type="ECO:0000256" key="2">
    <source>
        <dbReference type="ARBA" id="ARBA00022692"/>
    </source>
</evidence>
<name>A0A0W8ICA0_9MICC</name>
<keyword evidence="7" id="KW-1185">Reference proteome</keyword>
<dbReference type="InterPro" id="IPR001940">
    <property type="entry name" value="Peptidase_S1C"/>
</dbReference>